<evidence type="ECO:0000259" key="2">
    <source>
        <dbReference type="Pfam" id="PF13380"/>
    </source>
</evidence>
<sequence length="379" mass="39540">MRGLRLVGAMAAFPGARALTAPPAITLDAARACAVAMPEDAPRIVMGSKSASRRALLAAMGCADFEVRVPDIDEKAIGDRRGDPASLVAAVAVAKCDALLARHFARPRGRRGAVLVHGDQVVTFDGSIREKPEDLAEARRFAASYGGASCGTTGCVVVHDVRTNRHRRGPRRRVVDFGAFPPGLVDEILAADGDIVMACAGGLMVEHRCSRAPRASPRARRRRLMGLSTPVLARLVARVAADRAADERAHPLTSPALGPVLGRPARARRWAVVGDVHNGAKAASRVLAKLGGVPVSPYGDAGGARTFADVAGPVDAVNLVVSPKIGERELEAIAASGTRYVFLQPGADGARVVLAARRLGLVVQRGCVLVDEFPAADAA</sequence>
<accession>A0ABR1FRW2</accession>
<dbReference type="PANTHER" id="PTHR43213:SF4">
    <property type="entry name" value="7-METHYL-GTP PYROPHOSPHATASE"/>
    <property type="match status" value="1"/>
</dbReference>
<dbReference type="EMBL" id="JBBJCI010000256">
    <property type="protein sequence ID" value="KAK7236844.1"/>
    <property type="molecule type" value="Genomic_DNA"/>
</dbReference>
<dbReference type="InterPro" id="IPR003697">
    <property type="entry name" value="Maf-like"/>
</dbReference>
<comment type="caution">
    <text evidence="3">The sequence shown here is derived from an EMBL/GenBank/DDBJ whole genome shotgun (WGS) entry which is preliminary data.</text>
</comment>
<dbReference type="SUPFAM" id="SSF51735">
    <property type="entry name" value="NAD(P)-binding Rossmann-fold domains"/>
    <property type="match status" value="1"/>
</dbReference>
<organism evidence="3 4">
    <name type="scientific">Aureococcus anophagefferens</name>
    <name type="common">Harmful bloom alga</name>
    <dbReference type="NCBI Taxonomy" id="44056"/>
    <lineage>
        <taxon>Eukaryota</taxon>
        <taxon>Sar</taxon>
        <taxon>Stramenopiles</taxon>
        <taxon>Ochrophyta</taxon>
        <taxon>Pelagophyceae</taxon>
        <taxon>Pelagomonadales</taxon>
        <taxon>Pelagomonadaceae</taxon>
        <taxon>Aureococcus</taxon>
    </lineage>
</organism>
<gene>
    <name evidence="3" type="primary">MAF</name>
    <name evidence="3" type="ORF">SO694_000920112</name>
</gene>
<evidence type="ECO:0000256" key="1">
    <source>
        <dbReference type="ARBA" id="ARBA00022801"/>
    </source>
</evidence>
<dbReference type="Pfam" id="PF13380">
    <property type="entry name" value="CoA_binding_2"/>
    <property type="match status" value="1"/>
</dbReference>
<evidence type="ECO:0000313" key="4">
    <source>
        <dbReference type="Proteomes" id="UP001363151"/>
    </source>
</evidence>
<feature type="domain" description="CoA-binding" evidence="2">
    <location>
        <begin position="268"/>
        <end position="371"/>
    </location>
</feature>
<dbReference type="SUPFAM" id="SSF52972">
    <property type="entry name" value="ITPase-like"/>
    <property type="match status" value="1"/>
</dbReference>
<evidence type="ECO:0000313" key="3">
    <source>
        <dbReference type="EMBL" id="KAK7236844.1"/>
    </source>
</evidence>
<dbReference type="Pfam" id="PF02545">
    <property type="entry name" value="Maf"/>
    <property type="match status" value="1"/>
</dbReference>
<reference evidence="3 4" key="1">
    <citation type="submission" date="2024-03" db="EMBL/GenBank/DDBJ databases">
        <title>Aureococcus anophagefferens CCMP1851 and Kratosvirus quantuckense: Draft genome of a second virus-susceptible host strain in the model system.</title>
        <authorList>
            <person name="Chase E."/>
            <person name="Truchon A.R."/>
            <person name="Schepens W."/>
            <person name="Wilhelm S.W."/>
        </authorList>
    </citation>
    <scope>NUCLEOTIDE SEQUENCE [LARGE SCALE GENOMIC DNA]</scope>
    <source>
        <strain evidence="3 4">CCMP1851</strain>
    </source>
</reference>
<dbReference type="InterPro" id="IPR036291">
    <property type="entry name" value="NAD(P)-bd_dom_sf"/>
</dbReference>
<protein>
    <submittedName>
        <fullName evidence="3">Nucleoside-triphosphate diphosphatase</fullName>
    </submittedName>
</protein>
<dbReference type="PANTHER" id="PTHR43213">
    <property type="entry name" value="BIFUNCTIONAL DTTP/UTP PYROPHOSPHATASE/METHYLTRANSFERASE PROTEIN-RELATED"/>
    <property type="match status" value="1"/>
</dbReference>
<keyword evidence="1" id="KW-0378">Hydrolase</keyword>
<dbReference type="Proteomes" id="UP001363151">
    <property type="component" value="Unassembled WGS sequence"/>
</dbReference>
<dbReference type="Gene3D" id="3.90.950.10">
    <property type="match status" value="1"/>
</dbReference>
<name>A0ABR1FRW2_AURAN</name>
<keyword evidence="4" id="KW-1185">Reference proteome</keyword>
<dbReference type="InterPro" id="IPR029001">
    <property type="entry name" value="ITPase-like_fam"/>
</dbReference>
<proteinExistence type="predicted"/>
<dbReference type="Gene3D" id="3.40.50.720">
    <property type="entry name" value="NAD(P)-binding Rossmann-like Domain"/>
    <property type="match status" value="1"/>
</dbReference>
<dbReference type="InterPro" id="IPR003781">
    <property type="entry name" value="CoA-bd"/>
</dbReference>